<gene>
    <name evidence="3" type="ORF">PBS001_LOCUS4970</name>
</gene>
<dbReference type="EMBL" id="CAKLCB010000262">
    <property type="protein sequence ID" value="CAH0518397.1"/>
    <property type="molecule type" value="Genomic_DNA"/>
</dbReference>
<comment type="caution">
    <text evidence="3">The sequence shown here is derived from an EMBL/GenBank/DDBJ whole genome shotgun (WGS) entry which is preliminary data.</text>
</comment>
<sequence length="804" mass="89885">MCDSWEKPHDASSLRELEQLRVLSMYEFDPPLSSQELLRALRTCGNRTEDAYQYLKVCHRHQHSIAMPTSTSIATASNSMGKHERAKRSLSASPVDNSSTPKKRQKDQSFALIESQEQNKEEDEKCNSKTTFVIQNEKELVLISPDDTRVQQLLLETVEDRVVARQPSRKPEWINDLWKCLQASPVHEIAIQLNVTVDALAKWVKEVESQQDAHDIQTRGVVLTGEVVASQPREVEITDETIAYSLDDRMISASDEEAIAIVQAHTDALSLSAIARANAAKHAIECLSAACKTYMDRLSQLSFSNETSCREKAETEASLEALNQKLNSLVDESTVDVTNTERALSDAKETKETLSLQIAQCVRERHEELVAAGETDASASIQSVIEIWKQDNSEVQALWSSRSESDRQVEKTTHALRVAQHALTFYKSLSVLFCKVRERREKALSKTFEGLEEARASSVACATTALEKTIPTLARALCTYYEFHTVQQLKAKKELEEQEKALEVHNEYFGDSAPIKKDDIERRIREFIGVTQSSVQVVMEIAEGQQQLWENKHAVLSDSARGVLIREFKDLWLQLSGPMQSVVKKFVTTIEEITGGAVAVEPHCAQKLQQPTSPVFTTTIALDEQVFPAFTIPAFPISHTEALTPYRTAISAISASNQVSSTTGLPISNKERNSTSNSMTMSLANYALTDSDQTMVSSTLPQETLIEPHKSRHKYPVDSVLYSKVTVDKNCTQFVRGVVVKHLDNEMYLMQYDNGDKYSVGSSFLFTKDLMEENVKSGDTRATCQDTEMEDVEQESSGGTCVIM</sequence>
<name>A0ABN8CZU1_9STRA</name>
<evidence type="ECO:0000256" key="1">
    <source>
        <dbReference type="SAM" id="Coils"/>
    </source>
</evidence>
<evidence type="ECO:0000313" key="4">
    <source>
        <dbReference type="Proteomes" id="UP001158986"/>
    </source>
</evidence>
<feature type="coiled-coil region" evidence="1">
    <location>
        <begin position="305"/>
        <end position="364"/>
    </location>
</feature>
<feature type="compositionally biased region" description="Polar residues" evidence="2">
    <location>
        <begin position="90"/>
        <end position="100"/>
    </location>
</feature>
<reference evidence="3 4" key="1">
    <citation type="submission" date="2021-11" db="EMBL/GenBank/DDBJ databases">
        <authorList>
            <person name="Islam A."/>
            <person name="Islam S."/>
            <person name="Flora M.S."/>
            <person name="Rahman M."/>
            <person name="Ziaur R.M."/>
            <person name="Epstein J.H."/>
            <person name="Hassan M."/>
            <person name="Klassen M."/>
            <person name="Woodard K."/>
            <person name="Webb A."/>
            <person name="Webby R.J."/>
            <person name="El Zowalaty M.E."/>
        </authorList>
    </citation>
    <scope>NUCLEOTIDE SEQUENCE [LARGE SCALE GENOMIC DNA]</scope>
    <source>
        <strain evidence="3">Pbs1</strain>
    </source>
</reference>
<keyword evidence="1" id="KW-0175">Coiled coil</keyword>
<accession>A0ABN8CZU1</accession>
<protein>
    <submittedName>
        <fullName evidence="3">Uncharacterized protein</fullName>
    </submittedName>
</protein>
<evidence type="ECO:0000256" key="2">
    <source>
        <dbReference type="SAM" id="MobiDB-lite"/>
    </source>
</evidence>
<organism evidence="3 4">
    <name type="scientific">Peronospora belbahrii</name>
    <dbReference type="NCBI Taxonomy" id="622444"/>
    <lineage>
        <taxon>Eukaryota</taxon>
        <taxon>Sar</taxon>
        <taxon>Stramenopiles</taxon>
        <taxon>Oomycota</taxon>
        <taxon>Peronosporomycetes</taxon>
        <taxon>Peronosporales</taxon>
        <taxon>Peronosporaceae</taxon>
        <taxon>Peronospora</taxon>
    </lineage>
</organism>
<feature type="region of interest" description="Disordered" evidence="2">
    <location>
        <begin position="75"/>
        <end position="109"/>
    </location>
</feature>
<evidence type="ECO:0000313" key="3">
    <source>
        <dbReference type="EMBL" id="CAH0518397.1"/>
    </source>
</evidence>
<proteinExistence type="predicted"/>
<keyword evidence="4" id="KW-1185">Reference proteome</keyword>
<dbReference type="Proteomes" id="UP001158986">
    <property type="component" value="Unassembled WGS sequence"/>
</dbReference>